<feature type="domain" description="Helicase C-terminal" evidence="6">
    <location>
        <begin position="643"/>
        <end position="798"/>
    </location>
</feature>
<dbReference type="GO" id="GO:0008094">
    <property type="term" value="F:ATP-dependent activity, acting on DNA"/>
    <property type="evidence" value="ECO:0007669"/>
    <property type="project" value="TreeGrafter"/>
</dbReference>
<dbReference type="Pfam" id="PF00176">
    <property type="entry name" value="SNF2-rel_dom"/>
    <property type="match status" value="1"/>
</dbReference>
<dbReference type="OrthoDB" id="2801544at2759"/>
<dbReference type="CDD" id="cd18793">
    <property type="entry name" value="SF2_C_SNF"/>
    <property type="match status" value="1"/>
</dbReference>
<dbReference type="InterPro" id="IPR049730">
    <property type="entry name" value="SNF2/RAD54-like_C"/>
</dbReference>
<dbReference type="InterPro" id="IPR038718">
    <property type="entry name" value="SNF2-like_sf"/>
</dbReference>
<evidence type="ECO:0000313" key="8">
    <source>
        <dbReference type="Proteomes" id="UP000037751"/>
    </source>
</evidence>
<evidence type="ECO:0000256" key="4">
    <source>
        <dbReference type="SAM" id="MobiDB-lite"/>
    </source>
</evidence>
<keyword evidence="5" id="KW-0732">Signal</keyword>
<dbReference type="InterPro" id="IPR050628">
    <property type="entry name" value="SNF2_RAD54_helicase_TF"/>
</dbReference>
<keyword evidence="1" id="KW-0547">Nucleotide-binding</keyword>
<dbReference type="InterPro" id="IPR027417">
    <property type="entry name" value="P-loop_NTPase"/>
</dbReference>
<keyword evidence="3" id="KW-0067">ATP-binding</keyword>
<feature type="region of interest" description="Disordered" evidence="4">
    <location>
        <begin position="834"/>
        <end position="872"/>
    </location>
</feature>
<dbReference type="GO" id="GO:0005634">
    <property type="term" value="C:nucleus"/>
    <property type="evidence" value="ECO:0007669"/>
    <property type="project" value="TreeGrafter"/>
</dbReference>
<dbReference type="GO" id="GO:0006281">
    <property type="term" value="P:DNA repair"/>
    <property type="evidence" value="ECO:0007669"/>
    <property type="project" value="TreeGrafter"/>
</dbReference>
<accession>A0A0M9VQK3</accession>
<evidence type="ECO:0000256" key="3">
    <source>
        <dbReference type="ARBA" id="ARBA00022840"/>
    </source>
</evidence>
<dbReference type="SMART" id="SM00490">
    <property type="entry name" value="HELICc"/>
    <property type="match status" value="1"/>
</dbReference>
<dbReference type="PANTHER" id="PTHR45626:SF51">
    <property type="entry name" value="SNF2-RELATED DOMAIN-CONTAINING PROTEIN"/>
    <property type="match status" value="1"/>
</dbReference>
<dbReference type="SUPFAM" id="SSF52540">
    <property type="entry name" value="P-loop containing nucleoside triphosphate hydrolases"/>
    <property type="match status" value="2"/>
</dbReference>
<organism evidence="7 8">
    <name type="scientific">Malassezia pachydermatis</name>
    <dbReference type="NCBI Taxonomy" id="77020"/>
    <lineage>
        <taxon>Eukaryota</taxon>
        <taxon>Fungi</taxon>
        <taxon>Dikarya</taxon>
        <taxon>Basidiomycota</taxon>
        <taxon>Ustilaginomycotina</taxon>
        <taxon>Malasseziomycetes</taxon>
        <taxon>Malasseziales</taxon>
        <taxon>Malasseziaceae</taxon>
        <taxon>Malassezia</taxon>
    </lineage>
</organism>
<comment type="caution">
    <text evidence="7">The sequence shown here is derived from an EMBL/GenBank/DDBJ whole genome shotgun (WGS) entry which is preliminary data.</text>
</comment>
<dbReference type="InterPro" id="IPR000330">
    <property type="entry name" value="SNF2_N"/>
</dbReference>
<dbReference type="PANTHER" id="PTHR45626">
    <property type="entry name" value="TRANSCRIPTION TERMINATION FACTOR 2-RELATED"/>
    <property type="match status" value="1"/>
</dbReference>
<dbReference type="AlphaFoldDB" id="A0A0M9VQK3"/>
<feature type="chain" id="PRO_5005839418" evidence="5">
    <location>
        <begin position="22"/>
        <end position="872"/>
    </location>
</feature>
<dbReference type="EMBL" id="LGAV01000002">
    <property type="protein sequence ID" value="KOS15633.1"/>
    <property type="molecule type" value="Genomic_DNA"/>
</dbReference>
<dbReference type="PROSITE" id="PS51194">
    <property type="entry name" value="HELICASE_CTER"/>
    <property type="match status" value="1"/>
</dbReference>
<dbReference type="GO" id="GO:0016787">
    <property type="term" value="F:hydrolase activity"/>
    <property type="evidence" value="ECO:0007669"/>
    <property type="project" value="UniProtKB-KW"/>
</dbReference>
<protein>
    <submittedName>
        <fullName evidence="7">Snf2 family helicase</fullName>
    </submittedName>
</protein>
<feature type="region of interest" description="Disordered" evidence="4">
    <location>
        <begin position="64"/>
        <end position="87"/>
    </location>
</feature>
<dbReference type="Gene3D" id="3.40.50.10810">
    <property type="entry name" value="Tandem AAA-ATPase domain"/>
    <property type="match status" value="1"/>
</dbReference>
<dbReference type="VEuPathDB" id="FungiDB:Malapachy_2716"/>
<feature type="signal peptide" evidence="5">
    <location>
        <begin position="1"/>
        <end position="21"/>
    </location>
</feature>
<evidence type="ECO:0000313" key="7">
    <source>
        <dbReference type="EMBL" id="KOS15633.1"/>
    </source>
</evidence>
<evidence type="ECO:0000256" key="1">
    <source>
        <dbReference type="ARBA" id="ARBA00022741"/>
    </source>
</evidence>
<dbReference type="InterPro" id="IPR001650">
    <property type="entry name" value="Helicase_C-like"/>
</dbReference>
<gene>
    <name evidence="7" type="ORF">Malapachy_2716</name>
</gene>
<dbReference type="Pfam" id="PF00271">
    <property type="entry name" value="Helicase_C"/>
    <property type="match status" value="1"/>
</dbReference>
<evidence type="ECO:0000256" key="2">
    <source>
        <dbReference type="ARBA" id="ARBA00022801"/>
    </source>
</evidence>
<evidence type="ECO:0000256" key="5">
    <source>
        <dbReference type="SAM" id="SignalP"/>
    </source>
</evidence>
<keyword evidence="2" id="KW-0378">Hydrolase</keyword>
<keyword evidence="7" id="KW-0347">Helicase</keyword>
<dbReference type="GeneID" id="28729079"/>
<dbReference type="Proteomes" id="UP000037751">
    <property type="component" value="Unassembled WGS sequence"/>
</dbReference>
<proteinExistence type="predicted"/>
<dbReference type="Gene3D" id="3.40.50.300">
    <property type="entry name" value="P-loop containing nucleotide triphosphate hydrolases"/>
    <property type="match status" value="1"/>
</dbReference>
<dbReference type="RefSeq" id="XP_017993265.1">
    <property type="nucleotide sequence ID" value="XM_018137204.1"/>
</dbReference>
<evidence type="ECO:0000259" key="6">
    <source>
        <dbReference type="PROSITE" id="PS51194"/>
    </source>
</evidence>
<feature type="region of interest" description="Disordered" evidence="4">
    <location>
        <begin position="591"/>
        <end position="612"/>
    </location>
</feature>
<dbReference type="STRING" id="77020.A0A0M9VQK3"/>
<keyword evidence="8" id="KW-1185">Reference proteome</keyword>
<dbReference type="GO" id="GO:0005524">
    <property type="term" value="F:ATP binding"/>
    <property type="evidence" value="ECO:0007669"/>
    <property type="project" value="UniProtKB-KW"/>
</dbReference>
<sequence>MGVGKTIICLALILATLDVMSEPDLEPMASTITSQMALTFPDHEYQGADPSGLHSRRLVTAAFGAPSPGERMGRHPKPPPISDEPRMEPTAETIACSPVSLVSIAAHKLRTTHACRPALTCTLPPQIQEILDERSAPFFHLWPPPPARVSRISQSRSPLRVYITSATLVLVPLTLLTQWMSEIKKHCEPGALRVFTLSDMHTPLPPASVLAQNYDIVLLSHARFGHEAGDEQGMKSDLDKSPLMQVYWKRLIIDEGNVLAGDSLVVRLCTRLRVERRWIVTGTPTYALVGASACYAAGEDLDNNTESRHEPKWTPSERKNLDRLKQLLVRFLRITPFCGTHSSMASAAKASGLAPAKERDWNALMASEWNAQEQGEWPAKRRLFDVLSRVMVRNRAEDVEKERPLPPLQRRVQRLTPSATERTTYNVLQSLILLNAALTQEKDKDYFFHPNNKKALATVMENLALACFHFAGQGLYEQAQSAYEHIEQQLSLPNGVAAPYRSQAEEAHKQLQQALALDTWRQHILDRDVMYTLEHVPETVLHAWSAHNRITLTSDELVRFRQACIATTEEFSDADDVRDELITKGMQFRHRHANRARGDPKTPNPRKNTRLHEGSLPLVRSFTAARWPTEWDPVIVQSSSSTKLNAILLELLEAVPHEKVLVFSVLDNVLFELASALDLLQIPYLLYVSGMPQHLRNTYAEAFTQKSTYRCLLMTTTVGGRGLDLHCASRVILAEPVWQQDLESQAVKRAWRMGQTRSVTVTTYIMKHTFEEQLITRKQTYGHDAALDQTKSLTDDPGMRDFVAHPHFIPEDDPPPVVSWNVPLFALSVHQAYEHAGPPAKRPRTEDTITGLSTREEAQDVCASMPTKSERD</sequence>
<reference evidence="7 8" key="1">
    <citation type="submission" date="2015-07" db="EMBL/GenBank/DDBJ databases">
        <title>Draft Genome Sequence of Malassezia furfur CBS1878 and Malassezia pachydermatis CBS1879.</title>
        <authorList>
            <person name="Triana S."/>
            <person name="Ohm R."/>
            <person name="Gonzalez A."/>
            <person name="DeCock H."/>
            <person name="Restrepo S."/>
            <person name="Celis A."/>
        </authorList>
    </citation>
    <scope>NUCLEOTIDE SEQUENCE [LARGE SCALE GENOMIC DNA]</scope>
    <source>
        <strain evidence="7 8">CBS 1879</strain>
    </source>
</reference>
<dbReference type="GO" id="GO:0004386">
    <property type="term" value="F:helicase activity"/>
    <property type="evidence" value="ECO:0007669"/>
    <property type="project" value="UniProtKB-KW"/>
</dbReference>
<name>A0A0M9VQK3_9BASI</name>